<reference evidence="3 4" key="1">
    <citation type="submission" date="2016-11" db="EMBL/GenBank/DDBJ databases">
        <authorList>
            <person name="Jaros S."/>
            <person name="Januszkiewicz K."/>
            <person name="Wedrychowicz H."/>
        </authorList>
    </citation>
    <scope>NUCLEOTIDE SEQUENCE [LARGE SCALE GENOMIC DNA]</scope>
    <source>
        <strain evidence="3 4">DSM 26883</strain>
    </source>
</reference>
<evidence type="ECO:0000313" key="3">
    <source>
        <dbReference type="EMBL" id="SHF36928.1"/>
    </source>
</evidence>
<feature type="domain" description="Glycosyltransferase subfamily 4-like N-terminal" evidence="2">
    <location>
        <begin position="16"/>
        <end position="128"/>
    </location>
</feature>
<dbReference type="OrthoDB" id="9790710at2"/>
<dbReference type="SUPFAM" id="SSF53756">
    <property type="entry name" value="UDP-Glycosyltransferase/glycogen phosphorylase"/>
    <property type="match status" value="1"/>
</dbReference>
<dbReference type="InterPro" id="IPR028098">
    <property type="entry name" value="Glyco_trans_4-like_N"/>
</dbReference>
<dbReference type="InterPro" id="IPR001296">
    <property type="entry name" value="Glyco_trans_1"/>
</dbReference>
<name>A0A1M5B397_9BACE</name>
<gene>
    <name evidence="3" type="ORF">SAMN05444349_11749</name>
</gene>
<evidence type="ECO:0000313" key="4">
    <source>
        <dbReference type="Proteomes" id="UP000184436"/>
    </source>
</evidence>
<accession>A0A1M5B397</accession>
<dbReference type="Gene3D" id="3.40.50.2000">
    <property type="entry name" value="Glycogen Phosphorylase B"/>
    <property type="match status" value="2"/>
</dbReference>
<dbReference type="PANTHER" id="PTHR45947">
    <property type="entry name" value="SULFOQUINOVOSYL TRANSFERASE SQD2"/>
    <property type="match status" value="1"/>
</dbReference>
<dbReference type="InterPro" id="IPR050194">
    <property type="entry name" value="Glycosyltransferase_grp1"/>
</dbReference>
<keyword evidence="3" id="KW-0808">Transferase</keyword>
<evidence type="ECO:0000259" key="1">
    <source>
        <dbReference type="Pfam" id="PF00534"/>
    </source>
</evidence>
<organism evidence="3 4">
    <name type="scientific">Bacteroides faecichinchillae</name>
    <dbReference type="NCBI Taxonomy" id="871325"/>
    <lineage>
        <taxon>Bacteria</taxon>
        <taxon>Pseudomonadati</taxon>
        <taxon>Bacteroidota</taxon>
        <taxon>Bacteroidia</taxon>
        <taxon>Bacteroidales</taxon>
        <taxon>Bacteroidaceae</taxon>
        <taxon>Bacteroides</taxon>
    </lineage>
</organism>
<dbReference type="Proteomes" id="UP000184436">
    <property type="component" value="Unassembled WGS sequence"/>
</dbReference>
<sequence length="387" mass="45810">MNILFTSSTPFHPLRGGVGRVTDTLCKAFLSKGHKVFYLHHKWSDNDNKNYHYPVPTDVLPNQDKDIQLSHAFYIDYLKQRQIDIVICQDALFDLTFHRTEDLPVKVISVIHNNPLLDYNVLWNQFVTLRNDKIVEKLKRIARCCIYLNAKKKMWKRTVLHFNELYQLSDKILLLSPQYIPSLRKMDEKFLSKTEYIYNPNTYPLQLNLPKNKKKEIIFVGRCFYVKRIDRLLKIWNSLWKKHPEWKFTIVGDGPEKEHLDRLAHKMKLENIEFVGFQDPQTYYKRASIICMTSNFEGFPMTLVEAMQFGCVPIAFDSFEAVNDIILPKKTGELAKSFDLKKFENKLTKLLDDENYRSVLSKNAFEHVKQFDISNIVEEWERIFKAL</sequence>
<keyword evidence="4" id="KW-1185">Reference proteome</keyword>
<dbReference type="GO" id="GO:0016757">
    <property type="term" value="F:glycosyltransferase activity"/>
    <property type="evidence" value="ECO:0007669"/>
    <property type="project" value="InterPro"/>
</dbReference>
<dbReference type="RefSeq" id="WP_073349863.1">
    <property type="nucleotide sequence ID" value="NZ_FQVD01000017.1"/>
</dbReference>
<dbReference type="Pfam" id="PF00534">
    <property type="entry name" value="Glycos_transf_1"/>
    <property type="match status" value="1"/>
</dbReference>
<feature type="domain" description="Glycosyl transferase family 1" evidence="1">
    <location>
        <begin position="210"/>
        <end position="366"/>
    </location>
</feature>
<protein>
    <submittedName>
        <fullName evidence="3">Glycosyltransferase involved in cell wall bisynthesis</fullName>
    </submittedName>
</protein>
<dbReference type="Pfam" id="PF13439">
    <property type="entry name" value="Glyco_transf_4"/>
    <property type="match status" value="1"/>
</dbReference>
<dbReference type="AlphaFoldDB" id="A0A1M5B397"/>
<dbReference type="PANTHER" id="PTHR45947:SF3">
    <property type="entry name" value="SULFOQUINOVOSYL TRANSFERASE SQD2"/>
    <property type="match status" value="1"/>
</dbReference>
<proteinExistence type="predicted"/>
<dbReference type="STRING" id="871325.SAMN05444349_11749"/>
<evidence type="ECO:0000259" key="2">
    <source>
        <dbReference type="Pfam" id="PF13439"/>
    </source>
</evidence>
<dbReference type="EMBL" id="FQVD01000017">
    <property type="protein sequence ID" value="SHF36928.1"/>
    <property type="molecule type" value="Genomic_DNA"/>
</dbReference>